<dbReference type="Pfam" id="PF02574">
    <property type="entry name" value="S-methyl_trans"/>
    <property type="match status" value="1"/>
</dbReference>
<organism evidence="25 26">
    <name type="scientific">Gracilariopsis chorda</name>
    <dbReference type="NCBI Taxonomy" id="448386"/>
    <lineage>
        <taxon>Eukaryota</taxon>
        <taxon>Rhodophyta</taxon>
        <taxon>Florideophyceae</taxon>
        <taxon>Rhodymeniophycidae</taxon>
        <taxon>Gracilariales</taxon>
        <taxon>Gracilariaceae</taxon>
        <taxon>Gracilariopsis</taxon>
    </lineage>
</organism>
<dbReference type="SUPFAM" id="SSF56507">
    <property type="entry name" value="Methionine synthase activation domain-like"/>
    <property type="match status" value="1"/>
</dbReference>
<dbReference type="Gene3D" id="3.40.50.280">
    <property type="entry name" value="Cobalamin-binding domain"/>
    <property type="match status" value="1"/>
</dbReference>
<dbReference type="SUPFAM" id="SSF47644">
    <property type="entry name" value="Methionine synthase domain"/>
    <property type="match status" value="1"/>
</dbReference>
<dbReference type="CDD" id="cd00740">
    <property type="entry name" value="MeTr"/>
    <property type="match status" value="1"/>
</dbReference>
<dbReference type="PROSITE" id="PS50972">
    <property type="entry name" value="PTERIN_BINDING"/>
    <property type="match status" value="1"/>
</dbReference>
<feature type="binding site" evidence="18">
    <location>
        <position position="832"/>
    </location>
    <ligand>
        <name>methylcob(III)alamin</name>
        <dbReference type="ChEBI" id="CHEBI:28115"/>
    </ligand>
</feature>
<evidence type="ECO:0000256" key="10">
    <source>
        <dbReference type="ARBA" id="ARBA00022691"/>
    </source>
</evidence>
<dbReference type="Pfam" id="PF02310">
    <property type="entry name" value="B12-binding"/>
    <property type="match status" value="1"/>
</dbReference>
<dbReference type="InterPro" id="IPR006158">
    <property type="entry name" value="Cobalamin-bd"/>
</dbReference>
<keyword evidence="9 16" id="KW-0808">Transferase</keyword>
<keyword evidence="8 16" id="KW-0846">Cobalamin</keyword>
<feature type="binding site" evidence="18">
    <location>
        <position position="1178"/>
    </location>
    <ligand>
        <name>S-adenosyl-L-methionine</name>
        <dbReference type="ChEBI" id="CHEBI:59789"/>
    </ligand>
</feature>
<proteinExistence type="inferred from homology"/>
<feature type="binding site" evidence="18">
    <location>
        <position position="836"/>
    </location>
    <ligand>
        <name>methylcob(III)alamin</name>
        <dbReference type="ChEBI" id="CHEBI:28115"/>
    </ligand>
</feature>
<feature type="binding site" description="axial binding residue" evidence="17">
    <location>
        <position position="787"/>
    </location>
    <ligand>
        <name>methylcob(III)alamin</name>
        <dbReference type="ChEBI" id="CHEBI:28115"/>
    </ligand>
    <ligandPart>
        <name>Co</name>
        <dbReference type="ChEBI" id="CHEBI:27638"/>
    </ligandPart>
</feature>
<evidence type="ECO:0000313" key="26">
    <source>
        <dbReference type="Proteomes" id="UP000247409"/>
    </source>
</evidence>
<feature type="binding site" evidence="18">
    <location>
        <position position="707"/>
    </location>
    <ligand>
        <name>methylcob(III)alamin</name>
        <dbReference type="ChEBI" id="CHEBI:28115"/>
    </ligand>
</feature>
<feature type="domain" description="Pterin-binding" evidence="21">
    <location>
        <begin position="368"/>
        <end position="629"/>
    </location>
</feature>
<keyword evidence="26" id="KW-1185">Reference proteome</keyword>
<dbReference type="InterPro" id="IPR036594">
    <property type="entry name" value="Meth_synthase_dom"/>
</dbReference>
<feature type="binding site" evidence="18">
    <location>
        <position position="977"/>
    </location>
    <ligand>
        <name>S-adenosyl-L-methionine</name>
        <dbReference type="ChEBI" id="CHEBI:59789"/>
    </ligand>
</feature>
<evidence type="ECO:0000259" key="20">
    <source>
        <dbReference type="PROSITE" id="PS50970"/>
    </source>
</evidence>
<evidence type="ECO:0000256" key="13">
    <source>
        <dbReference type="ARBA" id="ARBA00022833"/>
    </source>
</evidence>
<dbReference type="SUPFAM" id="SSF82282">
    <property type="entry name" value="Homocysteine S-methyltransferase"/>
    <property type="match status" value="1"/>
</dbReference>
<evidence type="ECO:0000256" key="9">
    <source>
        <dbReference type="ARBA" id="ARBA00022679"/>
    </source>
</evidence>
<dbReference type="EC" id="2.1.1.13" evidence="5 16"/>
<keyword evidence="7 16" id="KW-0028">Amino-acid biosynthesis</keyword>
<evidence type="ECO:0000256" key="18">
    <source>
        <dbReference type="PIRSR" id="PIRSR000381-2"/>
    </source>
</evidence>
<evidence type="ECO:0000259" key="22">
    <source>
        <dbReference type="PROSITE" id="PS50974"/>
    </source>
</evidence>
<dbReference type="Gene3D" id="3.20.20.330">
    <property type="entry name" value="Homocysteine-binding-like domain"/>
    <property type="match status" value="1"/>
</dbReference>
<dbReference type="InterPro" id="IPR003726">
    <property type="entry name" value="HCY_dom"/>
</dbReference>
<evidence type="ECO:0000313" key="25">
    <source>
        <dbReference type="EMBL" id="PXF44016.1"/>
    </source>
</evidence>
<feature type="binding site" evidence="17 19">
    <location>
        <position position="321"/>
    </location>
    <ligand>
        <name>Zn(2+)</name>
        <dbReference type="ChEBI" id="CHEBI:29105"/>
    </ligand>
</feature>
<dbReference type="GO" id="GO:0050667">
    <property type="term" value="P:homocysteine metabolic process"/>
    <property type="evidence" value="ECO:0007669"/>
    <property type="project" value="TreeGrafter"/>
</dbReference>
<evidence type="ECO:0000256" key="3">
    <source>
        <dbReference type="ARBA" id="ARBA00005178"/>
    </source>
</evidence>
<dbReference type="UniPathway" id="UPA00051">
    <property type="reaction ID" value="UER00081"/>
</dbReference>
<dbReference type="GO" id="GO:0046653">
    <property type="term" value="P:tetrahydrofolate metabolic process"/>
    <property type="evidence" value="ECO:0007669"/>
    <property type="project" value="TreeGrafter"/>
</dbReference>
<dbReference type="PROSITE" id="PS50970">
    <property type="entry name" value="HCY"/>
    <property type="match status" value="1"/>
</dbReference>
<evidence type="ECO:0000256" key="8">
    <source>
        <dbReference type="ARBA" id="ARBA00022628"/>
    </source>
</evidence>
<dbReference type="GO" id="GO:0005829">
    <property type="term" value="C:cytosol"/>
    <property type="evidence" value="ECO:0007669"/>
    <property type="project" value="TreeGrafter"/>
</dbReference>
<dbReference type="Proteomes" id="UP000247409">
    <property type="component" value="Unassembled WGS sequence"/>
</dbReference>
<comment type="cofactor">
    <cofactor evidence="2 16 17">
        <name>methylcob(III)alamin</name>
        <dbReference type="ChEBI" id="CHEBI:28115"/>
    </cofactor>
</comment>
<sequence length="1273" mass="142002">MAQPSEFEPAIFREIRAVLNERVMYIDGAMGTMIQRYKLKEPDFRGERYKNHSHDLQGNNDILSITRPDIIQEIHEQYLEAGSDFLETNTFSGTRIAQADYQLDTEQDVYDINFYSVKIAKRACEKYEQMDGRPRYVCGAIGPTNRTLSISPDVNDPSFRNITFNEVVDAYYEQVHALVEGGADVLLVETIFDTLNAKAAIFAIDKYFDENPEHERTPIFISGTIVDMSGRTLSGQTTEAFWTSVSHAKPMAIGLNCALGAKDMRQYIERLGRCSDAYIICYPNAGLPNAMGGYDQTGPEMAAELEPFSKRRLCNIVGGCCGSTPAHIKSIVDTFSKVAPKSPPQPLPEMMRLSGLEQFTLDPALVRFVNVGERCNVAGSMFFKKQVLAGKYEKMQEIALKQVNNGAQVLDINFDEGLLDSHAVMRKFCNLLATEPDVAKVPFMIDSSKFGVVEQGLQCIQGKCIVNSISLKVGVDEFIRHAKLVKRYGAAVVVMAFDEYGQAATRDEKVRICSRAYKILVEDVKFNPNDIIFDPNILTVATGIEEHNNYAKDFFEATRIIKDTLPHCHISGGVSNISFSFRGNNALREAMHSAFLFHGISNGMDMGIVNAGIIPVYSDIPENLLNLIEDVLLNRKAEATENLLEFSLNMDKKSSLGAGNDADKNKWRELPVNQRLSHALVKGIDEFVNGDVEEARQAADKPLSVIEGPLMDGMNIVGDLFGAGKMFLPQVIKSARVMKKAVAVLIPYMEAEKEARIAEAAARGEVASEDDMYAGTMVIATVKGDVHDIGKNIVAVVLGCNNYRVVDLGVMCPCDKIIDAAREHNADVIGLSGLITPSLDEMVYVAARLDKEKMKIPLLIGGATTSKMHTAVKVAPRYNAPTVHVLDASRAVTVVSSLLDENNNEDFVEDIAEEYEELREEHYAGLEERKYIDLKEARRRKLRIDFTGSEPPACRPGFLGVKVLREYPLEDLLSYIDWNPFFQTWQLRGKYPNRGYPKIFNDETVGAEAKKLYDEAQGILADYIENKKLTANGVLGFFPANAVNDDDIEVYSPEDNESRCNPIEMFRTLRQQAEKEDDEAPYLAMSDFVAPKATGLKDYIGMFAVGIFGAEDQIAKYKAALDDYRVIMCEALADRLAEAFAEKLHEDVRNKLDFWGYTQGNEKLSTEDLIKIRYNGIRPAPGYPSQPDHTEKIAMWNLLEAEANADLRLTESLAMLPAAAVSGLYFAHEKSQYFAVGKITKEQATEYGEIRKGWTTSKTEKWLRPILSYDTDV</sequence>
<dbReference type="GO" id="GO:0031419">
    <property type="term" value="F:cobalamin binding"/>
    <property type="evidence" value="ECO:0007669"/>
    <property type="project" value="UniProtKB-UniRule"/>
</dbReference>
<evidence type="ECO:0000256" key="4">
    <source>
        <dbReference type="ARBA" id="ARBA00010398"/>
    </source>
</evidence>
<dbReference type="InterPro" id="IPR033706">
    <property type="entry name" value="Met_synthase_B12-bd"/>
</dbReference>
<name>A0A2V3IPK5_9FLOR</name>
<dbReference type="Gene3D" id="1.10.288.10">
    <property type="entry name" value="Cobalamin-dependent Methionine Synthase, domain 2"/>
    <property type="match status" value="1"/>
</dbReference>
<dbReference type="Gene3D" id="3.20.20.20">
    <property type="entry name" value="Dihydropteroate synthase-like"/>
    <property type="match status" value="1"/>
</dbReference>
<feature type="domain" description="Hcy-binding" evidence="20">
    <location>
        <begin position="12"/>
        <end position="335"/>
    </location>
</feature>
<evidence type="ECO:0000256" key="1">
    <source>
        <dbReference type="ARBA" id="ARBA00001947"/>
    </source>
</evidence>
<feature type="domain" description="B12-binding N-terminal" evidence="24">
    <location>
        <begin position="663"/>
        <end position="757"/>
    </location>
</feature>
<keyword evidence="6 16" id="KW-0489">Methyltransferase</keyword>
<comment type="domain">
    <text evidence="16">Modular enzyme with four functionally distinct domains. The isolated Hcy-binding domain catalyzes methyl transfer from free methylcobalamin to homocysteine. The Hcy-binding domain in association with the pterin-binding domain catalyzes the methylation of cob(I)alamin by methyltetrahydrofolate and the methylation of homocysteine. The B12-binding domain binds the cofactor. The AdoMet activation domain binds S-adenosyl-L-methionine. Under aerobic conditions cob(I)alamin can be converted to inactive cob(II)alamin. Reductive methylation by S-adenosyl-L-methionine and flavodoxin regenerates methylcobalamin.</text>
</comment>
<protein>
    <recommendedName>
        <fullName evidence="5 16">Methionine synthase</fullName>
        <ecNumber evidence="5 16">2.1.1.13</ecNumber>
    </recommendedName>
    <alternativeName>
        <fullName evidence="16">5-methyltetrahydrofolate--homocysteine methyltransferase</fullName>
    </alternativeName>
</protein>
<dbReference type="SUPFAM" id="SSF52242">
    <property type="entry name" value="Cobalamin (vitamin B12)-binding domain"/>
    <property type="match status" value="1"/>
</dbReference>
<keyword evidence="12" id="KW-0677">Repeat</keyword>
<dbReference type="Pfam" id="PF02607">
    <property type="entry name" value="B12-binding_2"/>
    <property type="match status" value="1"/>
</dbReference>
<dbReference type="InterPro" id="IPR011822">
    <property type="entry name" value="MetH"/>
</dbReference>
<dbReference type="PANTHER" id="PTHR45833:SF1">
    <property type="entry name" value="METHIONINE SYNTHASE"/>
    <property type="match status" value="1"/>
</dbReference>
<dbReference type="PIRSF" id="PIRSF000381">
    <property type="entry name" value="MetH"/>
    <property type="match status" value="1"/>
</dbReference>
<dbReference type="PROSITE" id="PS50974">
    <property type="entry name" value="ADOMET_ACTIVATION"/>
    <property type="match status" value="1"/>
</dbReference>
<keyword evidence="13 16" id="KW-0862">Zinc</keyword>
<evidence type="ECO:0000256" key="11">
    <source>
        <dbReference type="ARBA" id="ARBA00022723"/>
    </source>
</evidence>
<evidence type="ECO:0000256" key="19">
    <source>
        <dbReference type="PROSITE-ProRule" id="PRU00333"/>
    </source>
</evidence>
<reference evidence="25 26" key="1">
    <citation type="journal article" date="2018" name="Mol. Biol. Evol.">
        <title>Analysis of the draft genome of the red seaweed Gracilariopsis chorda provides insights into genome size evolution in Rhodophyta.</title>
        <authorList>
            <person name="Lee J."/>
            <person name="Yang E.C."/>
            <person name="Graf L."/>
            <person name="Yang J.H."/>
            <person name="Qiu H."/>
            <person name="Zel Zion U."/>
            <person name="Chan C.X."/>
            <person name="Stephens T.G."/>
            <person name="Weber A.P.M."/>
            <person name="Boo G.H."/>
            <person name="Boo S.M."/>
            <person name="Kim K.M."/>
            <person name="Shin Y."/>
            <person name="Jung M."/>
            <person name="Lee S.J."/>
            <person name="Yim H.S."/>
            <person name="Lee J.H."/>
            <person name="Bhattacharya D."/>
            <person name="Yoon H.S."/>
        </authorList>
    </citation>
    <scope>NUCLEOTIDE SEQUENCE [LARGE SCALE GENOMIC DNA]</scope>
    <source>
        <strain evidence="25 26">SKKU-2015</strain>
        <tissue evidence="25">Whole body</tissue>
    </source>
</reference>
<dbReference type="Gene3D" id="3.10.196.10">
    <property type="entry name" value="Vitamin B12-dependent methionine synthase, activation domain"/>
    <property type="match status" value="1"/>
</dbReference>
<keyword evidence="10 16" id="KW-0949">S-adenosyl-L-methionine</keyword>
<gene>
    <name evidence="25" type="ORF">BWQ96_06249</name>
</gene>
<dbReference type="SUPFAM" id="SSF51717">
    <property type="entry name" value="Dihydropteroate synthetase-like"/>
    <property type="match status" value="1"/>
</dbReference>
<comment type="caution">
    <text evidence="25">The sequence shown here is derived from an EMBL/GenBank/DDBJ whole genome shotgun (WGS) entry which is preliminary data.</text>
</comment>
<evidence type="ECO:0000256" key="5">
    <source>
        <dbReference type="ARBA" id="ARBA00012032"/>
    </source>
</evidence>
<feature type="binding site" evidence="18">
    <location>
        <begin position="1233"/>
        <end position="1234"/>
    </location>
    <ligand>
        <name>S-adenosyl-L-methionine</name>
        <dbReference type="ChEBI" id="CHEBI:59789"/>
    </ligand>
</feature>
<dbReference type="Pfam" id="PF00809">
    <property type="entry name" value="Pterin_bind"/>
    <property type="match status" value="1"/>
</dbReference>
<dbReference type="InterPro" id="IPR000489">
    <property type="entry name" value="Pterin-binding_dom"/>
</dbReference>
<evidence type="ECO:0000256" key="7">
    <source>
        <dbReference type="ARBA" id="ARBA00022605"/>
    </source>
</evidence>
<dbReference type="EMBL" id="NBIV01000104">
    <property type="protein sequence ID" value="PXF44016.1"/>
    <property type="molecule type" value="Genomic_DNA"/>
</dbReference>
<evidence type="ECO:0000259" key="24">
    <source>
        <dbReference type="PROSITE" id="PS51337"/>
    </source>
</evidence>
<evidence type="ECO:0000256" key="17">
    <source>
        <dbReference type="PIRSR" id="PIRSR000381-1"/>
    </source>
</evidence>
<evidence type="ECO:0000256" key="6">
    <source>
        <dbReference type="ARBA" id="ARBA00022603"/>
    </source>
</evidence>
<evidence type="ECO:0000256" key="14">
    <source>
        <dbReference type="ARBA" id="ARBA00023167"/>
    </source>
</evidence>
<comment type="cofactor">
    <cofactor evidence="1 16 19">
        <name>Zn(2+)</name>
        <dbReference type="ChEBI" id="CHEBI:29105"/>
    </cofactor>
</comment>
<dbReference type="InterPro" id="IPR004223">
    <property type="entry name" value="VitB12-dep_Met_synth_activ_dom"/>
</dbReference>
<dbReference type="OrthoDB" id="261426at2759"/>
<evidence type="ECO:0000259" key="21">
    <source>
        <dbReference type="PROSITE" id="PS50972"/>
    </source>
</evidence>
<accession>A0A2V3IPK5</accession>
<dbReference type="PROSITE" id="PS51332">
    <property type="entry name" value="B12_BINDING"/>
    <property type="match status" value="1"/>
</dbReference>
<dbReference type="AlphaFoldDB" id="A0A2V3IPK5"/>
<evidence type="ECO:0000256" key="2">
    <source>
        <dbReference type="ARBA" id="ARBA00001956"/>
    </source>
</evidence>
<feature type="binding site" evidence="18">
    <location>
        <position position="888"/>
    </location>
    <ligand>
        <name>methylcob(III)alamin</name>
        <dbReference type="ChEBI" id="CHEBI:28115"/>
    </ligand>
</feature>
<comment type="function">
    <text evidence="16">Catalyzes the transfer of a methyl group from methyl-cobalamin to homocysteine, yielding enzyme-bound cob(I)alamin and methionine. Subsequently, remethylates the cofactor using methyltetrahydrofolate.</text>
</comment>
<dbReference type="SMART" id="SM01018">
    <property type="entry name" value="B12-binding_2"/>
    <property type="match status" value="1"/>
</dbReference>
<comment type="catalytic activity">
    <reaction evidence="16">
        <text>(6S)-5-methyl-5,6,7,8-tetrahydrofolate + L-homocysteine = (6S)-5,6,7,8-tetrahydrofolate + L-methionine</text>
        <dbReference type="Rhea" id="RHEA:11172"/>
        <dbReference type="ChEBI" id="CHEBI:18608"/>
        <dbReference type="ChEBI" id="CHEBI:57453"/>
        <dbReference type="ChEBI" id="CHEBI:57844"/>
        <dbReference type="ChEBI" id="CHEBI:58199"/>
        <dbReference type="EC" id="2.1.1.13"/>
    </reaction>
</comment>
<dbReference type="InterPro" id="IPR011005">
    <property type="entry name" value="Dihydropteroate_synth-like_sf"/>
</dbReference>
<keyword evidence="11 16" id="KW-0479">Metal-binding</keyword>
<keyword evidence="15 16" id="KW-0170">Cobalt</keyword>
<dbReference type="InterPro" id="IPR037010">
    <property type="entry name" value="VitB12-dep_Met_synth_activ_sf"/>
</dbReference>
<dbReference type="InterPro" id="IPR036724">
    <property type="entry name" value="Cobalamin-bd_sf"/>
</dbReference>
<dbReference type="Gene3D" id="1.10.1240.10">
    <property type="entry name" value="Methionine synthase domain"/>
    <property type="match status" value="1"/>
</dbReference>
<dbReference type="PROSITE" id="PS51337">
    <property type="entry name" value="B12_BINDING_NTER"/>
    <property type="match status" value="1"/>
</dbReference>
<dbReference type="PANTHER" id="PTHR45833">
    <property type="entry name" value="METHIONINE SYNTHASE"/>
    <property type="match status" value="1"/>
</dbReference>
<dbReference type="GO" id="GO:0008705">
    <property type="term" value="F:methionine synthase activity"/>
    <property type="evidence" value="ECO:0007669"/>
    <property type="project" value="UniProtKB-UniRule"/>
</dbReference>
<dbReference type="GO" id="GO:0008270">
    <property type="term" value="F:zinc ion binding"/>
    <property type="evidence" value="ECO:0007669"/>
    <property type="project" value="UniProtKB-UniRule"/>
</dbReference>
<dbReference type="CDD" id="cd02069">
    <property type="entry name" value="methionine_synthase_B12_BD"/>
    <property type="match status" value="1"/>
</dbReference>
<dbReference type="FunFam" id="3.20.20.20:FF:000002">
    <property type="entry name" value="Methionine synthase"/>
    <property type="match status" value="1"/>
</dbReference>
<dbReference type="Pfam" id="PF02965">
    <property type="entry name" value="Met_synt_B12"/>
    <property type="match status" value="1"/>
</dbReference>
<dbReference type="InterPro" id="IPR036589">
    <property type="entry name" value="HCY_dom_sf"/>
</dbReference>
<dbReference type="FunFam" id="3.40.50.280:FF:000001">
    <property type="entry name" value="Methionine synthase"/>
    <property type="match status" value="1"/>
</dbReference>
<feature type="binding site" evidence="17 19">
    <location>
        <position position="320"/>
    </location>
    <ligand>
        <name>Zn(2+)</name>
        <dbReference type="ChEBI" id="CHEBI:29105"/>
    </ligand>
</feature>
<keyword evidence="14 16" id="KW-0486">Methionine biosynthesis</keyword>
<feature type="binding site" evidence="18">
    <location>
        <begin position="784"/>
        <end position="788"/>
    </location>
    <ligand>
        <name>methylcob(III)alamin</name>
        <dbReference type="ChEBI" id="CHEBI:28115"/>
    </ligand>
</feature>
<evidence type="ECO:0000256" key="15">
    <source>
        <dbReference type="ARBA" id="ARBA00023285"/>
    </source>
</evidence>
<comment type="pathway">
    <text evidence="3 16">Amino-acid biosynthesis; L-methionine biosynthesis via de novo pathway; L-methionine from L-homocysteine (MetH route): step 1/1.</text>
</comment>
<evidence type="ECO:0000256" key="16">
    <source>
        <dbReference type="PIRNR" id="PIRNR000381"/>
    </source>
</evidence>
<feature type="domain" description="B12-binding" evidence="23">
    <location>
        <begin position="774"/>
        <end position="909"/>
    </location>
</feature>
<feature type="binding site" evidence="17 19">
    <location>
        <position position="257"/>
    </location>
    <ligand>
        <name>Zn(2+)</name>
        <dbReference type="ChEBI" id="CHEBI:29105"/>
    </ligand>
</feature>
<dbReference type="InterPro" id="IPR003759">
    <property type="entry name" value="Cbl-bd_cap"/>
</dbReference>
<dbReference type="FunFam" id="1.10.1240.10:FF:000001">
    <property type="entry name" value="Methionine synthase"/>
    <property type="match status" value="1"/>
</dbReference>
<dbReference type="NCBIfam" id="NF007024">
    <property type="entry name" value="PRK09490.1"/>
    <property type="match status" value="1"/>
</dbReference>
<comment type="similarity">
    <text evidence="4">Belongs to the vitamin-B12 dependent methionine synthase family.</text>
</comment>
<feature type="domain" description="AdoMet activation" evidence="22">
    <location>
        <begin position="925"/>
        <end position="1272"/>
    </location>
</feature>
<dbReference type="STRING" id="448386.A0A2V3IPK5"/>
<evidence type="ECO:0000256" key="12">
    <source>
        <dbReference type="ARBA" id="ARBA00022737"/>
    </source>
</evidence>
<evidence type="ECO:0000259" key="23">
    <source>
        <dbReference type="PROSITE" id="PS51332"/>
    </source>
</evidence>
<dbReference type="NCBIfam" id="TIGR02082">
    <property type="entry name" value="metH"/>
    <property type="match status" value="1"/>
</dbReference>
<dbReference type="FunFam" id="3.20.20.330:FF:000001">
    <property type="entry name" value="Methionine synthase"/>
    <property type="match status" value="1"/>
</dbReference>
<dbReference type="GO" id="GO:0032259">
    <property type="term" value="P:methylation"/>
    <property type="evidence" value="ECO:0007669"/>
    <property type="project" value="UniProtKB-KW"/>
</dbReference>
<dbReference type="InterPro" id="IPR050554">
    <property type="entry name" value="Met_Synthase/Corrinoid"/>
</dbReference>